<accession>A0A1H6KWN7</accession>
<evidence type="ECO:0000313" key="1">
    <source>
        <dbReference type="EMBL" id="SEH76166.1"/>
    </source>
</evidence>
<dbReference type="STRING" id="420404.SAMN05421793_1279"/>
<dbReference type="RefSeq" id="WP_089770363.1">
    <property type="nucleotide sequence ID" value="NZ_FNWX01000027.1"/>
</dbReference>
<evidence type="ECO:0000313" key="2">
    <source>
        <dbReference type="Proteomes" id="UP000198555"/>
    </source>
</evidence>
<dbReference type="AlphaFoldDB" id="A0A1H6KWN7"/>
<dbReference type="EMBL" id="FNWX01000027">
    <property type="protein sequence ID" value="SEH76166.1"/>
    <property type="molecule type" value="Genomic_DNA"/>
</dbReference>
<organism evidence="1 2">
    <name type="scientific">Epilithonimonas hominis</name>
    <dbReference type="NCBI Taxonomy" id="420404"/>
    <lineage>
        <taxon>Bacteria</taxon>
        <taxon>Pseudomonadati</taxon>
        <taxon>Bacteroidota</taxon>
        <taxon>Flavobacteriia</taxon>
        <taxon>Flavobacteriales</taxon>
        <taxon>Weeksellaceae</taxon>
        <taxon>Chryseobacterium group</taxon>
        <taxon>Epilithonimonas</taxon>
    </lineage>
</organism>
<protein>
    <submittedName>
        <fullName evidence="1">Uncharacterized protein</fullName>
    </submittedName>
</protein>
<gene>
    <name evidence="1" type="ORF">SAMN05421793_1279</name>
</gene>
<reference evidence="2" key="1">
    <citation type="submission" date="2016-10" db="EMBL/GenBank/DDBJ databases">
        <authorList>
            <person name="Varghese N."/>
            <person name="Submissions S."/>
        </authorList>
    </citation>
    <scope>NUCLEOTIDE SEQUENCE [LARGE SCALE GENOMIC DNA]</scope>
    <source>
        <strain evidence="2">DSM 19326</strain>
    </source>
</reference>
<name>A0A1H6KWN7_9FLAO</name>
<sequence length="259" mass="30471">MVFCEDLRKNLEICVASKSFGAENLIKWYHTIGDANLNEREEYQKKTELLLLNTFFSHFPEMEIENLTSESPDFIINYKGKRIGLEVSEIINHFELKKKESYINAVFRDVEKELNQYKSLFGIHYLDIDYQNPEIFCQQEKLTKEILSAITNNKKTGFVKNIRRTPSPKGVFLFLEYSLSLFDELDSEKILDVIKKKNSKYPLYDGKSEECWLVLVSNMYNMSSRYSYIHQKEKLSGVDSPFRRILHIENLSSQIISIK</sequence>
<proteinExistence type="predicted"/>
<keyword evidence="2" id="KW-1185">Reference proteome</keyword>
<dbReference type="Proteomes" id="UP000198555">
    <property type="component" value="Unassembled WGS sequence"/>
</dbReference>